<protein>
    <submittedName>
        <fullName evidence="2">Uncharacterized protein</fullName>
    </submittedName>
</protein>
<feature type="compositionally biased region" description="Basic and acidic residues" evidence="1">
    <location>
        <begin position="31"/>
        <end position="40"/>
    </location>
</feature>
<accession>A0A4U1FSG5</accession>
<feature type="non-terminal residue" evidence="2">
    <location>
        <position position="1"/>
    </location>
</feature>
<comment type="caution">
    <text evidence="2">The sequence shown here is derived from an EMBL/GenBank/DDBJ whole genome shotgun (WGS) entry which is preliminary data.</text>
</comment>
<evidence type="ECO:0000313" key="2">
    <source>
        <dbReference type="EMBL" id="TKC53232.1"/>
    </source>
</evidence>
<feature type="non-terminal residue" evidence="2">
    <location>
        <position position="71"/>
    </location>
</feature>
<reference evidence="3" key="1">
    <citation type="journal article" date="2019" name="IScience">
        <title>Narwhal Genome Reveals Long-Term Low Genetic Diversity despite Current Large Abundance Size.</title>
        <authorList>
            <person name="Westbury M.V."/>
            <person name="Petersen B."/>
            <person name="Garde E."/>
            <person name="Heide-Jorgensen M.P."/>
            <person name="Lorenzen E.D."/>
        </authorList>
    </citation>
    <scope>NUCLEOTIDE SEQUENCE [LARGE SCALE GENOMIC DNA]</scope>
</reference>
<organism evidence="2 3">
    <name type="scientific">Monodon monoceros</name>
    <name type="common">Narwhal</name>
    <name type="synonym">Ceratodon monodon</name>
    <dbReference type="NCBI Taxonomy" id="40151"/>
    <lineage>
        <taxon>Eukaryota</taxon>
        <taxon>Metazoa</taxon>
        <taxon>Chordata</taxon>
        <taxon>Craniata</taxon>
        <taxon>Vertebrata</taxon>
        <taxon>Euteleostomi</taxon>
        <taxon>Mammalia</taxon>
        <taxon>Eutheria</taxon>
        <taxon>Laurasiatheria</taxon>
        <taxon>Artiodactyla</taxon>
        <taxon>Whippomorpha</taxon>
        <taxon>Cetacea</taxon>
        <taxon>Odontoceti</taxon>
        <taxon>Monodontidae</taxon>
        <taxon>Monodon</taxon>
    </lineage>
</organism>
<proteinExistence type="predicted"/>
<evidence type="ECO:0000313" key="3">
    <source>
        <dbReference type="Proteomes" id="UP000308365"/>
    </source>
</evidence>
<feature type="region of interest" description="Disordered" evidence="1">
    <location>
        <begin position="1"/>
        <end position="71"/>
    </location>
</feature>
<evidence type="ECO:0000256" key="1">
    <source>
        <dbReference type="SAM" id="MobiDB-lite"/>
    </source>
</evidence>
<name>A0A4U1FSG5_MONMO</name>
<dbReference type="EMBL" id="RWIC01000011">
    <property type="protein sequence ID" value="TKC53232.1"/>
    <property type="molecule type" value="Genomic_DNA"/>
</dbReference>
<dbReference type="AlphaFoldDB" id="A0A4U1FSG5"/>
<sequence>GTRSHPGRGLPPRGVCGRIHHGRHSSMLRLSETEKEDGKRVGRRRGGLGDDGRTSSRGGHGRRGDAGGARM</sequence>
<dbReference type="Proteomes" id="UP000308365">
    <property type="component" value="Unassembled WGS sequence"/>
</dbReference>
<gene>
    <name evidence="2" type="ORF">EI555_007556</name>
</gene>